<feature type="chain" id="PRO_5046417324" evidence="1">
    <location>
        <begin position="25"/>
        <end position="570"/>
    </location>
</feature>
<proteinExistence type="predicted"/>
<dbReference type="RefSeq" id="WP_188435866.1">
    <property type="nucleotide sequence ID" value="NZ_BMCM01000002.1"/>
</dbReference>
<comment type="caution">
    <text evidence="3">The sequence shown here is derived from an EMBL/GenBank/DDBJ whole genome shotgun (WGS) entry which is preliminary data.</text>
</comment>
<feature type="signal peptide" evidence="1">
    <location>
        <begin position="1"/>
        <end position="24"/>
    </location>
</feature>
<keyword evidence="1" id="KW-0732">Signal</keyword>
<dbReference type="InterPro" id="IPR059026">
    <property type="entry name" value="LpqB_N"/>
</dbReference>
<dbReference type="Pfam" id="PF10647">
    <property type="entry name" value="Gmad1"/>
    <property type="match status" value="1"/>
</dbReference>
<dbReference type="PROSITE" id="PS51257">
    <property type="entry name" value="PROKAR_LIPOPROTEIN"/>
    <property type="match status" value="1"/>
</dbReference>
<evidence type="ECO:0000259" key="2">
    <source>
        <dbReference type="SMART" id="SM00909"/>
    </source>
</evidence>
<evidence type="ECO:0000313" key="3">
    <source>
        <dbReference type="EMBL" id="GGD71867.1"/>
    </source>
</evidence>
<name>A0ABQ1RLQ7_9MICO</name>
<dbReference type="InterPro" id="IPR019606">
    <property type="entry name" value="GerMN"/>
</dbReference>
<evidence type="ECO:0000256" key="1">
    <source>
        <dbReference type="SAM" id="SignalP"/>
    </source>
</evidence>
<protein>
    <submittedName>
        <fullName evidence="3">Lipoprotein LpqB</fullName>
    </submittedName>
</protein>
<dbReference type="Pfam" id="PF25976">
    <property type="entry name" value="LpqB_N"/>
    <property type="match status" value="1"/>
</dbReference>
<dbReference type="SMART" id="SM00909">
    <property type="entry name" value="Germane"/>
    <property type="match status" value="1"/>
</dbReference>
<feature type="domain" description="GerMN" evidence="2">
    <location>
        <begin position="213"/>
        <end position="304"/>
    </location>
</feature>
<gene>
    <name evidence="3" type="primary">lpqB</name>
    <name evidence="3" type="ORF">GCM10007269_13770</name>
</gene>
<reference evidence="4" key="1">
    <citation type="journal article" date="2019" name="Int. J. Syst. Evol. Microbiol.">
        <title>The Global Catalogue of Microorganisms (GCM) 10K type strain sequencing project: providing services to taxonomists for standard genome sequencing and annotation.</title>
        <authorList>
            <consortium name="The Broad Institute Genomics Platform"/>
            <consortium name="The Broad Institute Genome Sequencing Center for Infectious Disease"/>
            <person name="Wu L."/>
            <person name="Ma J."/>
        </authorList>
    </citation>
    <scope>NUCLEOTIDE SEQUENCE [LARGE SCALE GENOMIC DNA]</scope>
    <source>
        <strain evidence="4">CCM 7640</strain>
    </source>
</reference>
<dbReference type="Pfam" id="PF10646">
    <property type="entry name" value="Germane"/>
    <property type="match status" value="1"/>
</dbReference>
<keyword evidence="4" id="KW-1185">Reference proteome</keyword>
<sequence>MTRRRRGLPIALLTVFTVLLSACAGLPTTGEVKSGLALSDVDLPPDISQIAAGPLEGASPDEIVEGFLDAALTPADGWKTAREFLSPDLAETWRPGAGVTIDSGAAAREFTADVSGVGDEAQEGDVRVLLDQTASVNEFGAYTELSGDTSVVSFEVAKNDDGEWRITVASDGIILDAEAFPQVYRSYALHFYDQGWTHLVPDVRWYPRRGQITTTLTQALLSGAPSPWLVPAVRSAFPSDVSLARDSVPVDTDKVATVELTQPALSLDATALSRMRTQLEETLRPAGVTEVRMTVNGRDLNAGRATIESPRAETGTVVLTDSEFGLYLGDEIASYPGISAELVELAASVVSVEVAADDARAAVLLNDGGVYTLADGNVDRLDNRPGLIEPTMDPYGYTWTVPSSNPHALTAWQPDVVPLEIANAFPDASSISHLRIGPDGVRVAAVATIGGQRWLVVAAIIRDQDRAPTELGPVHTVAQLDGDALGVSWVGDDSLSVLMDSDGNRVVLTQAVGGTGLFAAAPDTSISISGGSTPSAVRILDAEGVLFAQRGTTWQMGLADVLVLGTHTGQ</sequence>
<organism evidence="3 4">
    <name type="scientific">Microbacterium murale</name>
    <dbReference type="NCBI Taxonomy" id="1081040"/>
    <lineage>
        <taxon>Bacteria</taxon>
        <taxon>Bacillati</taxon>
        <taxon>Actinomycetota</taxon>
        <taxon>Actinomycetes</taxon>
        <taxon>Micrococcales</taxon>
        <taxon>Microbacteriaceae</taxon>
        <taxon>Microbacterium</taxon>
    </lineage>
</organism>
<keyword evidence="3" id="KW-0449">Lipoprotein</keyword>
<accession>A0ABQ1RLQ7</accession>
<dbReference type="EMBL" id="BMCM01000002">
    <property type="protein sequence ID" value="GGD71867.1"/>
    <property type="molecule type" value="Genomic_DNA"/>
</dbReference>
<dbReference type="InterPro" id="IPR018910">
    <property type="entry name" value="LpqB_C"/>
</dbReference>
<evidence type="ECO:0000313" key="4">
    <source>
        <dbReference type="Proteomes" id="UP000629365"/>
    </source>
</evidence>
<dbReference type="Proteomes" id="UP000629365">
    <property type="component" value="Unassembled WGS sequence"/>
</dbReference>